<proteinExistence type="predicted"/>
<dbReference type="EMBL" id="JBHLTC010000018">
    <property type="protein sequence ID" value="MFC0625418.1"/>
    <property type="molecule type" value="Genomic_DNA"/>
</dbReference>
<comment type="caution">
    <text evidence="1">The sequence shown here is derived from an EMBL/GenBank/DDBJ whole genome shotgun (WGS) entry which is preliminary data.</text>
</comment>
<evidence type="ECO:0000313" key="1">
    <source>
        <dbReference type="EMBL" id="MFC0625418.1"/>
    </source>
</evidence>
<protein>
    <submittedName>
        <fullName evidence="1">Uncharacterized protein</fullName>
    </submittedName>
</protein>
<gene>
    <name evidence="1" type="ORF">ACFFGN_15160</name>
</gene>
<organism evidence="1 2">
    <name type="scientific">Kribbella deserti</name>
    <dbReference type="NCBI Taxonomy" id="1926257"/>
    <lineage>
        <taxon>Bacteria</taxon>
        <taxon>Bacillati</taxon>
        <taxon>Actinomycetota</taxon>
        <taxon>Actinomycetes</taxon>
        <taxon>Propionibacteriales</taxon>
        <taxon>Kribbellaceae</taxon>
        <taxon>Kribbella</taxon>
    </lineage>
</organism>
<sequence>MGNSVRRAVATAATAVVVAVTGGQSPASATAQWDFDWFRVCVDQAASMCVAGHIEWGNRTSKVAADITNNVAGGIATVRWDAFANSTKIDSATSTVPARTAEVNFTLGDPDLPGGVNRIRIQICSSPTRCSIQWNEIRD</sequence>
<accession>A0ABV6QLE3</accession>
<reference evidence="1 2" key="1">
    <citation type="submission" date="2024-09" db="EMBL/GenBank/DDBJ databases">
        <authorList>
            <person name="Sun Q."/>
            <person name="Mori K."/>
        </authorList>
    </citation>
    <scope>NUCLEOTIDE SEQUENCE [LARGE SCALE GENOMIC DNA]</scope>
    <source>
        <strain evidence="1 2">CGMCC 1.15906</strain>
    </source>
</reference>
<keyword evidence="2" id="KW-1185">Reference proteome</keyword>
<name>A0ABV6QLE3_9ACTN</name>
<dbReference type="RefSeq" id="WP_380047813.1">
    <property type="nucleotide sequence ID" value="NZ_JBHLTC010000018.1"/>
</dbReference>
<dbReference type="Proteomes" id="UP001589890">
    <property type="component" value="Unassembled WGS sequence"/>
</dbReference>
<evidence type="ECO:0000313" key="2">
    <source>
        <dbReference type="Proteomes" id="UP001589890"/>
    </source>
</evidence>